<evidence type="ECO:0000259" key="2">
    <source>
        <dbReference type="Pfam" id="PF11611"/>
    </source>
</evidence>
<evidence type="ECO:0000313" key="4">
    <source>
        <dbReference type="Proteomes" id="UP000003052"/>
    </source>
</evidence>
<dbReference type="Proteomes" id="UP000003052">
    <property type="component" value="Unassembled WGS sequence"/>
</dbReference>
<dbReference type="Gene3D" id="2.60.40.1240">
    <property type="match status" value="1"/>
</dbReference>
<feature type="domain" description="DUF4352" evidence="2">
    <location>
        <begin position="79"/>
        <end position="199"/>
    </location>
</feature>
<keyword evidence="1" id="KW-0732">Signal</keyword>
<dbReference type="InterPro" id="IPR029051">
    <property type="entry name" value="DUF4352"/>
</dbReference>
<dbReference type="Pfam" id="PF11611">
    <property type="entry name" value="DUF4352"/>
    <property type="match status" value="1"/>
</dbReference>
<name>E7RCC5_9BACL</name>
<organism evidence="3 4">
    <name type="scientific">Planococcus donghaensis MPA1U2</name>
    <dbReference type="NCBI Taxonomy" id="933115"/>
    <lineage>
        <taxon>Bacteria</taxon>
        <taxon>Bacillati</taxon>
        <taxon>Bacillota</taxon>
        <taxon>Bacilli</taxon>
        <taxon>Bacillales</taxon>
        <taxon>Caryophanaceae</taxon>
        <taxon>Planococcus</taxon>
    </lineage>
</organism>
<dbReference type="EMBL" id="AEPB01000001">
    <property type="protein sequence ID" value="EGA91290.1"/>
    <property type="molecule type" value="Genomic_DNA"/>
</dbReference>
<sequence length="215" mass="24338">MKKTIYVLLFSAAILGGCSEQNESIAVASTPVDEKEEVPEYYEGYVLSPQAPDDRTLQEVGQNKRDAKGEAIVEAVNMTVKDYEIGPIELMVKEAKILQVKPDYSLIDFFHSYTHEQEFKVVKMFVEITNTSNEPVHFAPTALLETDREELKLWEDDIYLESLNGELAPGETKRGNIGFIIEESDVDSVTITTSDVFNNREEKIANALQFDTRFE</sequence>
<proteinExistence type="predicted"/>
<reference evidence="3 4" key="1">
    <citation type="journal article" date="2011" name="J. Bacteriol.">
        <title>The Draft Genome of Planococcus donghaensis MPA1U2 Reveals Nonsporulation Pathways Controlled by a Conserved Spo0A Regulon.</title>
        <authorList>
            <person name="Pearson M.D."/>
            <person name="Noller H.F."/>
        </authorList>
    </citation>
    <scope>NUCLEOTIDE SEQUENCE [LARGE SCALE GENOMIC DNA]</scope>
    <source>
        <strain evidence="3 4">MPA1U2</strain>
    </source>
</reference>
<dbReference type="InterPro" id="IPR029050">
    <property type="entry name" value="Immunoprotect_excell_Ig-like"/>
</dbReference>
<accession>E7RCC5</accession>
<dbReference type="eggNOG" id="ENOG502ZWT3">
    <property type="taxonomic scope" value="Bacteria"/>
</dbReference>
<evidence type="ECO:0000256" key="1">
    <source>
        <dbReference type="ARBA" id="ARBA00022729"/>
    </source>
</evidence>
<dbReference type="OrthoDB" id="2352213at2"/>
<dbReference type="PROSITE" id="PS51257">
    <property type="entry name" value="PROKAR_LIPOPROTEIN"/>
    <property type="match status" value="1"/>
</dbReference>
<protein>
    <submittedName>
        <fullName evidence="3">Putative lipoprotein</fullName>
    </submittedName>
</protein>
<keyword evidence="3" id="KW-0449">Lipoprotein</keyword>
<evidence type="ECO:0000313" key="3">
    <source>
        <dbReference type="EMBL" id="EGA91290.1"/>
    </source>
</evidence>
<gene>
    <name evidence="3" type="ORF">GPDM_00435</name>
</gene>
<comment type="caution">
    <text evidence="3">The sequence shown here is derived from an EMBL/GenBank/DDBJ whole genome shotgun (WGS) entry which is preliminary data.</text>
</comment>
<dbReference type="RefSeq" id="WP_008427825.1">
    <property type="nucleotide sequence ID" value="NZ_AEPB01000001.1"/>
</dbReference>
<dbReference type="AlphaFoldDB" id="E7RCC5"/>